<keyword evidence="4" id="KW-1185">Reference proteome</keyword>
<dbReference type="InterPro" id="IPR049160">
    <property type="entry name" value="PI4KB-PIK1_PIK"/>
</dbReference>
<name>A0A820QP84_9BILA</name>
<dbReference type="EMBL" id="CAJOBP010003963">
    <property type="protein sequence ID" value="CAF4424830.1"/>
    <property type="molecule type" value="Genomic_DNA"/>
</dbReference>
<dbReference type="InterPro" id="IPR042236">
    <property type="entry name" value="PI3K_accessory_sf"/>
</dbReference>
<feature type="domain" description="PIK helical" evidence="2">
    <location>
        <begin position="1"/>
        <end position="202"/>
    </location>
</feature>
<dbReference type="InterPro" id="IPR016024">
    <property type="entry name" value="ARM-type_fold"/>
</dbReference>
<feature type="non-terminal residue" evidence="3">
    <location>
        <position position="1"/>
    </location>
</feature>
<sequence length="300" mass="34239">MMFFRRHAQKSTPQQNSIVTSPISINLEKIKITEDEHESTENELSTTPTALSPIAKTVTFSNEIDSTITTNTITTTTTTSTTEHLSLKHPGLLRLFDSTVCTVSIVITYLFSTKEPMVQEFLGRKLFEYPDEELDFYLPQLINMYIHIPSISSVIHTYLTTRCCQSVDFSLQCAWLLDAYIAEQMKVAKKPNSAVLDFSLQCAWLLDAYIAEQMKVAKKPNSAVRFLFDILYEKYKPKICYKPTTINNIGSNHHRLDEEENENATNQDDDTKSERALSQDNLMASMNRKRGHQKSRSDVS</sequence>
<evidence type="ECO:0000313" key="4">
    <source>
        <dbReference type="Proteomes" id="UP000663873"/>
    </source>
</evidence>
<comment type="caution">
    <text evidence="3">The sequence shown here is derived from an EMBL/GenBank/DDBJ whole genome shotgun (WGS) entry which is preliminary data.</text>
</comment>
<dbReference type="Pfam" id="PF21245">
    <property type="entry name" value="PI4KB-PIK1_PIK"/>
    <property type="match status" value="1"/>
</dbReference>
<evidence type="ECO:0000256" key="1">
    <source>
        <dbReference type="SAM" id="MobiDB-lite"/>
    </source>
</evidence>
<gene>
    <name evidence="3" type="ORF">UJA718_LOCUS20871</name>
</gene>
<dbReference type="AlphaFoldDB" id="A0A820QP84"/>
<evidence type="ECO:0000259" key="2">
    <source>
        <dbReference type="PROSITE" id="PS51545"/>
    </source>
</evidence>
<protein>
    <recommendedName>
        <fullName evidence="2">PIK helical domain-containing protein</fullName>
    </recommendedName>
</protein>
<feature type="region of interest" description="Disordered" evidence="1">
    <location>
        <begin position="251"/>
        <end position="300"/>
    </location>
</feature>
<dbReference type="InterPro" id="IPR001263">
    <property type="entry name" value="PI3K_accessory_dom"/>
</dbReference>
<evidence type="ECO:0000313" key="3">
    <source>
        <dbReference type="EMBL" id="CAF4424830.1"/>
    </source>
</evidence>
<dbReference type="SUPFAM" id="SSF48371">
    <property type="entry name" value="ARM repeat"/>
    <property type="match status" value="1"/>
</dbReference>
<accession>A0A820QP84</accession>
<proteinExistence type="predicted"/>
<reference evidence="3" key="1">
    <citation type="submission" date="2021-02" db="EMBL/GenBank/DDBJ databases">
        <authorList>
            <person name="Nowell W R."/>
        </authorList>
    </citation>
    <scope>NUCLEOTIDE SEQUENCE</scope>
</reference>
<dbReference type="Proteomes" id="UP000663873">
    <property type="component" value="Unassembled WGS sequence"/>
</dbReference>
<dbReference type="Gene3D" id="1.25.40.70">
    <property type="entry name" value="Phosphatidylinositol 3-kinase, accessory domain (PIK)"/>
    <property type="match status" value="1"/>
</dbReference>
<organism evidence="3 4">
    <name type="scientific">Rotaria socialis</name>
    <dbReference type="NCBI Taxonomy" id="392032"/>
    <lineage>
        <taxon>Eukaryota</taxon>
        <taxon>Metazoa</taxon>
        <taxon>Spiralia</taxon>
        <taxon>Gnathifera</taxon>
        <taxon>Rotifera</taxon>
        <taxon>Eurotatoria</taxon>
        <taxon>Bdelloidea</taxon>
        <taxon>Philodinida</taxon>
        <taxon>Philodinidae</taxon>
        <taxon>Rotaria</taxon>
    </lineage>
</organism>
<dbReference type="PROSITE" id="PS51545">
    <property type="entry name" value="PIK_HELICAL"/>
    <property type="match status" value="1"/>
</dbReference>